<dbReference type="Proteomes" id="UP000700732">
    <property type="component" value="Unassembled WGS sequence"/>
</dbReference>
<evidence type="ECO:0000313" key="9">
    <source>
        <dbReference type="Proteomes" id="UP000700732"/>
    </source>
</evidence>
<feature type="transmembrane region" description="Helical" evidence="5">
    <location>
        <begin position="102"/>
        <end position="126"/>
    </location>
</feature>
<keyword evidence="4 5" id="KW-0472">Membrane</keyword>
<keyword evidence="3 5" id="KW-1133">Transmembrane helix</keyword>
<evidence type="ECO:0000256" key="6">
    <source>
        <dbReference type="SAM" id="SignalP"/>
    </source>
</evidence>
<keyword evidence="2 5" id="KW-0812">Transmembrane</keyword>
<reference evidence="8 9" key="1">
    <citation type="submission" date="2019-06" db="EMBL/GenBank/DDBJ databases">
        <title>Spirosoma utsteinense sp. nov. isolated from Antarctic ice-free soils.</title>
        <authorList>
            <person name="Tahon G."/>
        </authorList>
    </citation>
    <scope>NUCLEOTIDE SEQUENCE [LARGE SCALE GENOMIC DNA]</scope>
    <source>
        <strain evidence="8 9">LMG 31447</strain>
    </source>
</reference>
<evidence type="ECO:0000313" key="8">
    <source>
        <dbReference type="EMBL" id="MBC3791220.1"/>
    </source>
</evidence>
<gene>
    <name evidence="8" type="ORF">FH603_1719</name>
</gene>
<feature type="transmembrane region" description="Helical" evidence="5">
    <location>
        <begin position="75"/>
        <end position="95"/>
    </location>
</feature>
<feature type="signal peptide" evidence="6">
    <location>
        <begin position="1"/>
        <end position="19"/>
    </location>
</feature>
<keyword evidence="6" id="KW-0732">Signal</keyword>
<sequence length="147" mass="16082">MKQLFLFCLLSLATLTARAADLPAAEYVIDDQQVEQLFAQSEDVSLATVSANLLNSQQMNGTLSGTARVKATKEFVPALLLNLFLGGLGIHRLYLGTETLTWVGYILTCGGIFGVVPLIDLIVLIIDNDNISPYVDNPKFFMWSGRL</sequence>
<organism evidence="8 9">
    <name type="scientific">Spirosoma utsteinense</name>
    <dbReference type="NCBI Taxonomy" id="2585773"/>
    <lineage>
        <taxon>Bacteria</taxon>
        <taxon>Pseudomonadati</taxon>
        <taxon>Bacteroidota</taxon>
        <taxon>Cytophagia</taxon>
        <taxon>Cytophagales</taxon>
        <taxon>Cytophagaceae</taxon>
        <taxon>Spirosoma</taxon>
    </lineage>
</organism>
<evidence type="ECO:0000256" key="4">
    <source>
        <dbReference type="ARBA" id="ARBA00023136"/>
    </source>
</evidence>
<dbReference type="RefSeq" id="WP_186737017.1">
    <property type="nucleotide sequence ID" value="NZ_VFIA01000008.1"/>
</dbReference>
<keyword evidence="9" id="KW-1185">Reference proteome</keyword>
<comment type="subcellular location">
    <subcellularLocation>
        <location evidence="1">Membrane</location>
        <topology evidence="1">Multi-pass membrane protein</topology>
    </subcellularLocation>
</comment>
<feature type="domain" description="TM2" evidence="7">
    <location>
        <begin position="73"/>
        <end position="122"/>
    </location>
</feature>
<evidence type="ECO:0000256" key="5">
    <source>
        <dbReference type="SAM" id="Phobius"/>
    </source>
</evidence>
<comment type="caution">
    <text evidence="8">The sequence shown here is derived from an EMBL/GenBank/DDBJ whole genome shotgun (WGS) entry which is preliminary data.</text>
</comment>
<proteinExistence type="predicted"/>
<name>A0ABR6W3V2_9BACT</name>
<accession>A0ABR6W3V2</accession>
<feature type="chain" id="PRO_5045209007" evidence="6">
    <location>
        <begin position="20"/>
        <end position="147"/>
    </location>
</feature>
<evidence type="ECO:0000256" key="3">
    <source>
        <dbReference type="ARBA" id="ARBA00022989"/>
    </source>
</evidence>
<protein>
    <submittedName>
        <fullName evidence="8">TM2 domain-containing membrane protein YozV</fullName>
    </submittedName>
</protein>
<evidence type="ECO:0000256" key="1">
    <source>
        <dbReference type="ARBA" id="ARBA00004141"/>
    </source>
</evidence>
<dbReference type="InterPro" id="IPR007829">
    <property type="entry name" value="TM2"/>
</dbReference>
<dbReference type="Pfam" id="PF05154">
    <property type="entry name" value="TM2"/>
    <property type="match status" value="1"/>
</dbReference>
<dbReference type="EMBL" id="VFIA01000008">
    <property type="protein sequence ID" value="MBC3791220.1"/>
    <property type="molecule type" value="Genomic_DNA"/>
</dbReference>
<evidence type="ECO:0000259" key="7">
    <source>
        <dbReference type="Pfam" id="PF05154"/>
    </source>
</evidence>
<evidence type="ECO:0000256" key="2">
    <source>
        <dbReference type="ARBA" id="ARBA00022692"/>
    </source>
</evidence>